<dbReference type="InterPro" id="IPR028267">
    <property type="entry name" value="Pianissimo_N"/>
</dbReference>
<feature type="region of interest" description="Disordered" evidence="2">
    <location>
        <begin position="44"/>
        <end position="80"/>
    </location>
</feature>
<comment type="caution">
    <text evidence="7">The sequence shown here is derived from an EMBL/GenBank/DDBJ whole genome shotgun (WGS) entry which is preliminary data.</text>
</comment>
<gene>
    <name evidence="7" type="ORF">HETSPECPRED_003931</name>
</gene>
<dbReference type="SMART" id="SM00742">
    <property type="entry name" value="Hr1"/>
    <property type="match status" value="1"/>
</dbReference>
<evidence type="ECO:0000259" key="5">
    <source>
        <dbReference type="SMART" id="SM01308"/>
    </source>
</evidence>
<dbReference type="InterPro" id="IPR016024">
    <property type="entry name" value="ARM-type_fold"/>
</dbReference>
<evidence type="ECO:0000259" key="4">
    <source>
        <dbReference type="SMART" id="SM01307"/>
    </source>
</evidence>
<dbReference type="CDD" id="cd11627">
    <property type="entry name" value="HR1_Ste20-like"/>
    <property type="match status" value="1"/>
</dbReference>
<evidence type="ECO:0000259" key="3">
    <source>
        <dbReference type="SMART" id="SM00742"/>
    </source>
</evidence>
<evidence type="ECO:0000313" key="7">
    <source>
        <dbReference type="EMBL" id="CAF9919050.1"/>
    </source>
</evidence>
<dbReference type="SMART" id="SM01303">
    <property type="entry name" value="RasGEF_N_2"/>
    <property type="match status" value="1"/>
</dbReference>
<feature type="domain" description="Rapamycin-insensitive companion of mTOR" evidence="6">
    <location>
        <begin position="1102"/>
        <end position="1174"/>
    </location>
</feature>
<organism evidence="7 8">
    <name type="scientific">Heterodermia speciosa</name>
    <dbReference type="NCBI Taxonomy" id="116794"/>
    <lineage>
        <taxon>Eukaryota</taxon>
        <taxon>Fungi</taxon>
        <taxon>Dikarya</taxon>
        <taxon>Ascomycota</taxon>
        <taxon>Pezizomycotina</taxon>
        <taxon>Lecanoromycetes</taxon>
        <taxon>OSLEUM clade</taxon>
        <taxon>Lecanoromycetidae</taxon>
        <taxon>Caliciales</taxon>
        <taxon>Physciaceae</taxon>
        <taxon>Heterodermia</taxon>
    </lineage>
</organism>
<dbReference type="Gene3D" id="1.10.287.160">
    <property type="entry name" value="HR1 repeat"/>
    <property type="match status" value="1"/>
</dbReference>
<accession>A0A8H3F8K4</accession>
<feature type="compositionally biased region" description="Polar residues" evidence="2">
    <location>
        <begin position="1"/>
        <end position="16"/>
    </location>
</feature>
<dbReference type="SMART" id="SM01308">
    <property type="entry name" value="RICTOR_N"/>
    <property type="match status" value="1"/>
</dbReference>
<evidence type="ECO:0000256" key="1">
    <source>
        <dbReference type="ARBA" id="ARBA00008878"/>
    </source>
</evidence>
<dbReference type="GO" id="GO:0038203">
    <property type="term" value="P:TORC2 signaling"/>
    <property type="evidence" value="ECO:0007669"/>
    <property type="project" value="TreeGrafter"/>
</dbReference>
<dbReference type="OrthoDB" id="271111at2759"/>
<feature type="domain" description="Rapamycin-insensitive companion of mTOR middle" evidence="4">
    <location>
        <begin position="693"/>
        <end position="917"/>
    </location>
</feature>
<sequence length="1316" mass="146689">MPSSGPGTSVTPTQRSVFRHGRSMSNQSVGEGFNYRDLLQATPIERRDGRSMSNANTNVPWGPRGASLAQSGAAPGSFSSDLKTVTLPRAGTPKADLGAFISGDYGQGSGAATSEQKQKDLREKINKETKIKIGSENLLEALISKNAKQTKDQRQRVETELSSSNFKIAELKSQLDAEIERAYRPGTPPRTRLSGIFQGSPVKSPLKGASASQEAIHDTNSETESPTYILDEILQSLELEGMQPDYYVERANNLVDLFKRYPSLKYDLAWPIFGLRVQSMLVSDSRDVVAAGYRVTRHAIANRGSLQTIRNLNTDNVVIFSLVKDNKASIEREQALKFVRAFLDVKNGVHELSRAVLRTVISIAEFQEDRLRNMALLTVSEVFIRKPTMVVSAGGVAPLAAALAEGTYAGSETLAIAFLHLSDKPSGRALLKSGAEVQAALTPFTDPLAVQGSEEKLRLNARLIASILKTWAGLFAFADRNFSALRSLVDSLRYPLPFARDLVLDLLFEVLRIKPPSWASSFLAGRRLTTYGRVAYQKPDIPGIPSKTDDEEGSQGASLVDHFTTLLAAMFIHCGLTDVLSTLVEDLSDPMLKRKATLLLSEVLKFSNHSLPSELSAGLQILPRPLNTAVVSETGNEMLPTGTIYQIDSVSRTLDQQSGLDTKSYSTPTNRFQEISSVLRPTEPSKSKLSIDMDELQFRATILDTQVLGSSNYLKWKWDLINDIIEGPLLNPKRLDDAIKATKFLKRLIAFYRPFKHRFSDARNTKPNQRYVRTGCALMKTLLHNPEGIIYLSESKLLRQLAECIAQLDLSSGLVSETPMLSAYRVAETLSGGYFALLGVLSGDSRGLHMIERWRMINMFYHIMELEDRDDLTQALLGNMDFSLDSHLRVMLSKALTACPKAIRIYATRLLRKYVTNNALGNSTQDPQPSWCAWAIRLLVNQLYDPEVQVCEMAVQILEEACNRKAHLEYVVRCRPALDHLGEIGAPLLLRFLSTSLGYQYLDGLDYIGQEMDGWFHGRNTTYVTLVEASLARALTVQPERPVSMIDEPMKPFDHGTVPPHFYRELTRTVEGCNLLRESGHFDVFVSTIQDHWSENGDAEVMLKIKGCLWAVGNVGSMELGAPFLEETDAVNLIIKIATSSEVMTMRGTAFFVLGLISRSLHGMEIIAEHGWNAATDQIGRSLGFCLPPRLEDLFSIKLHRPMQFARTRRRLPKTAKIAKRDEDPVRSRILELIIDLGNTVLTKRAAGDLYGIKSKSPERFHSVRLLREIMAILEAHAFGLRVRRFILDLFDRGMVRRFILNHEDEEEEDDDAHAR</sequence>
<dbReference type="PANTHER" id="PTHR13298">
    <property type="entry name" value="CYTOSOLIC REGULATOR PIANISSIMO"/>
    <property type="match status" value="1"/>
</dbReference>
<dbReference type="InterPro" id="IPR029453">
    <property type="entry name" value="Rictor_IV"/>
</dbReference>
<dbReference type="PANTHER" id="PTHR13298:SF11">
    <property type="entry name" value="RAPAMYCIN-INSENSITIVE COMPANION OF MTOR"/>
    <property type="match status" value="1"/>
</dbReference>
<dbReference type="Pfam" id="PF14663">
    <property type="entry name" value="RasGEF_N_2"/>
    <property type="match status" value="1"/>
</dbReference>
<dbReference type="SMART" id="SM01310">
    <property type="entry name" value="RICTOR_V"/>
    <property type="match status" value="1"/>
</dbReference>
<dbReference type="Pfam" id="PF14666">
    <property type="entry name" value="RICTOR_M"/>
    <property type="match status" value="1"/>
</dbReference>
<dbReference type="Pfam" id="PF14668">
    <property type="entry name" value="RICTOR_V"/>
    <property type="match status" value="1"/>
</dbReference>
<dbReference type="Proteomes" id="UP000664521">
    <property type="component" value="Unassembled WGS sequence"/>
</dbReference>
<dbReference type="InterPro" id="IPR029451">
    <property type="entry name" value="RICTOR_M"/>
</dbReference>
<dbReference type="EMBL" id="CAJPDS010000023">
    <property type="protein sequence ID" value="CAF9919050.1"/>
    <property type="molecule type" value="Genomic_DNA"/>
</dbReference>
<dbReference type="Pfam" id="PF14664">
    <property type="entry name" value="RICTOR_N"/>
    <property type="match status" value="1"/>
</dbReference>
<proteinExistence type="inferred from homology"/>
<dbReference type="InterPro" id="IPR028268">
    <property type="entry name" value="Pianissimo_fam"/>
</dbReference>
<dbReference type="SUPFAM" id="SSF46585">
    <property type="entry name" value="HR1 repeat"/>
    <property type="match status" value="1"/>
</dbReference>
<dbReference type="InterPro" id="IPR029452">
    <property type="entry name" value="RICTOR_V"/>
</dbReference>
<dbReference type="Pfam" id="PF02185">
    <property type="entry name" value="HR1"/>
    <property type="match status" value="1"/>
</dbReference>
<dbReference type="InterPro" id="IPR011072">
    <property type="entry name" value="HR1_rho-bd"/>
</dbReference>
<feature type="domain" description="Rapamycin-insensitive companion of mTOR N-terminal" evidence="5">
    <location>
        <begin position="248"/>
        <end position="612"/>
    </location>
</feature>
<evidence type="ECO:0000313" key="8">
    <source>
        <dbReference type="Proteomes" id="UP000664521"/>
    </source>
</evidence>
<dbReference type="SMART" id="SM01307">
    <property type="entry name" value="RICTOR_M"/>
    <property type="match status" value="1"/>
</dbReference>
<protein>
    <recommendedName>
        <fullName evidence="9">REM-1 domain-containing protein</fullName>
    </recommendedName>
</protein>
<dbReference type="SUPFAM" id="SSF48371">
    <property type="entry name" value="ARM repeat"/>
    <property type="match status" value="1"/>
</dbReference>
<feature type="domain" description="REM-1" evidence="3">
    <location>
        <begin position="116"/>
        <end position="185"/>
    </location>
</feature>
<feature type="region of interest" description="Disordered" evidence="2">
    <location>
        <begin position="1"/>
        <end position="31"/>
    </location>
</feature>
<evidence type="ECO:0008006" key="9">
    <source>
        <dbReference type="Google" id="ProtNLM"/>
    </source>
</evidence>
<dbReference type="InterPro" id="IPR036274">
    <property type="entry name" value="HR1_rpt_sf"/>
</dbReference>
<evidence type="ECO:0000259" key="6">
    <source>
        <dbReference type="SMART" id="SM01310"/>
    </source>
</evidence>
<name>A0A8H3F8K4_9LECA</name>
<keyword evidence="8" id="KW-1185">Reference proteome</keyword>
<dbReference type="GO" id="GO:0031932">
    <property type="term" value="C:TORC2 complex"/>
    <property type="evidence" value="ECO:0007669"/>
    <property type="project" value="InterPro"/>
</dbReference>
<reference evidence="7" key="1">
    <citation type="submission" date="2021-03" db="EMBL/GenBank/DDBJ databases">
        <authorList>
            <person name="Tagirdzhanova G."/>
        </authorList>
    </citation>
    <scope>NUCLEOTIDE SEQUENCE</scope>
</reference>
<comment type="similarity">
    <text evidence="1">Belongs to the RICTOR family.</text>
</comment>
<evidence type="ECO:0000256" key="2">
    <source>
        <dbReference type="SAM" id="MobiDB-lite"/>
    </source>
</evidence>